<evidence type="ECO:0000313" key="11">
    <source>
        <dbReference type="EMBL" id="GAA6196408.1"/>
    </source>
</evidence>
<protein>
    <submittedName>
        <fullName evidence="11">ABC transporter ATP-binding protein</fullName>
    </submittedName>
</protein>
<dbReference type="InterPro" id="IPR003593">
    <property type="entry name" value="AAA+_ATPase"/>
</dbReference>
<evidence type="ECO:0000256" key="7">
    <source>
        <dbReference type="ARBA" id="ARBA00023004"/>
    </source>
</evidence>
<proteinExistence type="predicted"/>
<organism evidence="11 12">
    <name type="scientific">Pseudophaeobacter arcticus</name>
    <dbReference type="NCBI Taxonomy" id="385492"/>
    <lineage>
        <taxon>Bacteria</taxon>
        <taxon>Pseudomonadati</taxon>
        <taxon>Pseudomonadota</taxon>
        <taxon>Alphaproteobacteria</taxon>
        <taxon>Rhodobacterales</taxon>
        <taxon>Paracoccaceae</taxon>
        <taxon>Pseudophaeobacter</taxon>
    </lineage>
</organism>
<accession>A0ABQ0AKL5</accession>
<dbReference type="PANTHER" id="PTHR42771">
    <property type="entry name" value="IRON(3+)-HYDROXAMATE IMPORT ATP-BINDING PROTEIN FHUC"/>
    <property type="match status" value="1"/>
</dbReference>
<reference evidence="11 12" key="1">
    <citation type="submission" date="2024-04" db="EMBL/GenBank/DDBJ databases">
        <title>Draft genome sequence of Pseudophaeobacter arcticus NBRC 116598.</title>
        <authorList>
            <person name="Miyakawa T."/>
            <person name="Kusuya Y."/>
            <person name="Miura T."/>
        </authorList>
    </citation>
    <scope>NUCLEOTIDE SEQUENCE [LARGE SCALE GENOMIC DNA]</scope>
    <source>
        <strain evidence="11 12">SU-CL00105</strain>
    </source>
</reference>
<evidence type="ECO:0000256" key="3">
    <source>
        <dbReference type="ARBA" id="ARBA00022475"/>
    </source>
</evidence>
<evidence type="ECO:0000256" key="2">
    <source>
        <dbReference type="ARBA" id="ARBA00022448"/>
    </source>
</evidence>
<evidence type="ECO:0000256" key="4">
    <source>
        <dbReference type="ARBA" id="ARBA00022496"/>
    </source>
</evidence>
<keyword evidence="9" id="KW-0472">Membrane</keyword>
<sequence length="250" mass="27406">MIRIRNVSHQIAGQSILQGVDLDIPDGGLTALVGPNGAGKSTLLSLVARLQSLQTGKIEINSQDLQQISHGDLAQLLAILPQVLTSTHRISVEDLVGFGRYPYSRGRLGPKDRAVIAEVLESFELQEIKHRFLDTLSGGQRQRAYTAMAWVQDTEYLLLDEPLNNLDIAASRSLMSRLKSLAARQRRTIVIVLHDINYAAGYADHIVAMKAGRVVTAGPPQEVVSEAFLHSVFDTDARVIMANERPLVIV</sequence>
<dbReference type="PANTHER" id="PTHR42771:SF3">
    <property type="entry name" value="PETROBACTIN IMPORT ATP-BINDING PROTEIN YCLP"/>
    <property type="match status" value="1"/>
</dbReference>
<comment type="subcellular location">
    <subcellularLocation>
        <location evidence="1">Cell membrane</location>
        <topology evidence="1">Peripheral membrane protein</topology>
    </subcellularLocation>
</comment>
<keyword evidence="4" id="KW-0410">Iron transport</keyword>
<evidence type="ECO:0000259" key="10">
    <source>
        <dbReference type="PROSITE" id="PS50893"/>
    </source>
</evidence>
<keyword evidence="8" id="KW-0406">Ion transport</keyword>
<dbReference type="PROSITE" id="PS50893">
    <property type="entry name" value="ABC_TRANSPORTER_2"/>
    <property type="match status" value="1"/>
</dbReference>
<evidence type="ECO:0000256" key="9">
    <source>
        <dbReference type="ARBA" id="ARBA00023136"/>
    </source>
</evidence>
<evidence type="ECO:0000256" key="6">
    <source>
        <dbReference type="ARBA" id="ARBA00022840"/>
    </source>
</evidence>
<keyword evidence="6 11" id="KW-0067">ATP-binding</keyword>
<dbReference type="SMART" id="SM00382">
    <property type="entry name" value="AAA"/>
    <property type="match status" value="1"/>
</dbReference>
<dbReference type="CDD" id="cd03214">
    <property type="entry name" value="ABC_Iron-Siderophores_B12_Hemin"/>
    <property type="match status" value="1"/>
</dbReference>
<keyword evidence="7" id="KW-0408">Iron</keyword>
<dbReference type="GO" id="GO:0005524">
    <property type="term" value="F:ATP binding"/>
    <property type="evidence" value="ECO:0007669"/>
    <property type="project" value="UniProtKB-KW"/>
</dbReference>
<gene>
    <name evidence="11" type="ORF">NBRC116598_18520</name>
</gene>
<evidence type="ECO:0000256" key="1">
    <source>
        <dbReference type="ARBA" id="ARBA00004202"/>
    </source>
</evidence>
<keyword evidence="12" id="KW-1185">Reference proteome</keyword>
<dbReference type="InterPro" id="IPR027417">
    <property type="entry name" value="P-loop_NTPase"/>
</dbReference>
<dbReference type="SUPFAM" id="SSF52540">
    <property type="entry name" value="P-loop containing nucleoside triphosphate hydrolases"/>
    <property type="match status" value="1"/>
</dbReference>
<keyword evidence="2" id="KW-0813">Transport</keyword>
<name>A0ABQ0AKL5_9RHOB</name>
<keyword evidence="3" id="KW-1003">Cell membrane</keyword>
<dbReference type="RefSeq" id="WP_353399214.1">
    <property type="nucleotide sequence ID" value="NZ_BAABWU010000006.1"/>
</dbReference>
<dbReference type="InterPro" id="IPR003439">
    <property type="entry name" value="ABC_transporter-like_ATP-bd"/>
</dbReference>
<dbReference type="InterPro" id="IPR051535">
    <property type="entry name" value="Siderophore_ABC-ATPase"/>
</dbReference>
<dbReference type="Gene3D" id="3.40.50.300">
    <property type="entry name" value="P-loop containing nucleotide triphosphate hydrolases"/>
    <property type="match status" value="1"/>
</dbReference>
<dbReference type="EMBL" id="BAABWU010000006">
    <property type="protein sequence ID" value="GAA6196408.1"/>
    <property type="molecule type" value="Genomic_DNA"/>
</dbReference>
<feature type="domain" description="ABC transporter" evidence="10">
    <location>
        <begin position="2"/>
        <end position="236"/>
    </location>
</feature>
<comment type="caution">
    <text evidence="11">The sequence shown here is derived from an EMBL/GenBank/DDBJ whole genome shotgun (WGS) entry which is preliminary data.</text>
</comment>
<keyword evidence="5" id="KW-0547">Nucleotide-binding</keyword>
<dbReference type="Proteomes" id="UP001441944">
    <property type="component" value="Unassembled WGS sequence"/>
</dbReference>
<evidence type="ECO:0000313" key="12">
    <source>
        <dbReference type="Proteomes" id="UP001441944"/>
    </source>
</evidence>
<evidence type="ECO:0000256" key="8">
    <source>
        <dbReference type="ARBA" id="ARBA00023065"/>
    </source>
</evidence>
<evidence type="ECO:0000256" key="5">
    <source>
        <dbReference type="ARBA" id="ARBA00022741"/>
    </source>
</evidence>
<dbReference type="Pfam" id="PF00005">
    <property type="entry name" value="ABC_tran"/>
    <property type="match status" value="1"/>
</dbReference>